<dbReference type="RefSeq" id="WP_015048079.1">
    <property type="nucleotide sequence ID" value="NC_018868.3"/>
</dbReference>
<dbReference type="STRING" id="1117647.M5M_13895"/>
<evidence type="ECO:0000313" key="1">
    <source>
        <dbReference type="EMBL" id="AFU99917.1"/>
    </source>
</evidence>
<gene>
    <name evidence="1" type="ordered locus">M5M_13895</name>
</gene>
<evidence type="ECO:0000313" key="2">
    <source>
        <dbReference type="Proteomes" id="UP000000466"/>
    </source>
</evidence>
<name>K4L165_SIMAS</name>
<keyword evidence="1" id="KW-0449">Lipoprotein</keyword>
<dbReference type="KEGG" id="saga:M5M_13895"/>
<dbReference type="HOGENOM" id="CLU_1531530_0_0_6"/>
<reference evidence="1 2" key="1">
    <citation type="journal article" date="2013" name="Genome Announc.">
        <title>Complete genome sequence of Simiduia agarivorans SA1(T), a marine bacterium able to degrade a variety of polysaccharides.</title>
        <authorList>
            <person name="Lin S.Y."/>
            <person name="Shieh W.Y."/>
            <person name="Chen J.S."/>
            <person name="Tang S.L."/>
        </authorList>
    </citation>
    <scope>NUCLEOTIDE SEQUENCE [LARGE SCALE GENOMIC DNA]</scope>
    <source>
        <strain evidence="2">DSM 21679 / JCM 13881 / BCRC 17597 / SA1</strain>
    </source>
</reference>
<accession>K4L165</accession>
<dbReference type="AlphaFoldDB" id="K4L165"/>
<sequence length="175" mass="19663">MATASGITNGCTGQIFAVTFCAKTRTKAAIKNLLGEPGVKLMKRMKFKLLATLLLIGSLSCSQSGSIDERLIGTWEGSNLGSACESLWWTIHRKSNGTYSIDFYREDSKVNVIASEKGEWWIEEGFYFLINDASMIRPDKYEYQVLDSTRVQMMIISYDKSAKCTDGHRFIDTKI</sequence>
<proteinExistence type="predicted"/>
<dbReference type="EMBL" id="CP003746">
    <property type="protein sequence ID" value="AFU99917.1"/>
    <property type="molecule type" value="Genomic_DNA"/>
</dbReference>
<organism evidence="1 2">
    <name type="scientific">Simiduia agarivorans (strain DSM 21679 / JCM 13881 / BCRC 17597 / SA1)</name>
    <dbReference type="NCBI Taxonomy" id="1117647"/>
    <lineage>
        <taxon>Bacteria</taxon>
        <taxon>Pseudomonadati</taxon>
        <taxon>Pseudomonadota</taxon>
        <taxon>Gammaproteobacteria</taxon>
        <taxon>Cellvibrionales</taxon>
        <taxon>Cellvibrionaceae</taxon>
        <taxon>Simiduia</taxon>
    </lineage>
</organism>
<dbReference type="Proteomes" id="UP000000466">
    <property type="component" value="Chromosome"/>
</dbReference>
<protein>
    <submittedName>
        <fullName evidence="1">Lipoprotein</fullName>
    </submittedName>
</protein>
<dbReference type="OrthoDB" id="6982068at2"/>
<keyword evidence="2" id="KW-1185">Reference proteome</keyword>
<dbReference type="eggNOG" id="ENOG50315XV">
    <property type="taxonomic scope" value="Bacteria"/>
</dbReference>